<dbReference type="Pfam" id="PF00201">
    <property type="entry name" value="UDPGT"/>
    <property type="match status" value="1"/>
</dbReference>
<evidence type="ECO:0000313" key="4">
    <source>
        <dbReference type="Proteomes" id="UP000087766"/>
    </source>
</evidence>
<dbReference type="RefSeq" id="XP_014522843.1">
    <property type="nucleotide sequence ID" value="XM_014667357.2"/>
</dbReference>
<evidence type="ECO:0000256" key="2">
    <source>
        <dbReference type="ARBA" id="ARBA00022676"/>
    </source>
</evidence>
<dbReference type="SUPFAM" id="SSF53756">
    <property type="entry name" value="UDP-Glycosyltransferase/glycogen phosphorylase"/>
    <property type="match status" value="1"/>
</dbReference>
<dbReference type="KEGG" id="vra:106779276"/>
<evidence type="ECO:0000256" key="1">
    <source>
        <dbReference type="ARBA" id="ARBA00009995"/>
    </source>
</evidence>
<comment type="similarity">
    <text evidence="1">Belongs to the UDP-glycosyltransferase family.</text>
</comment>
<gene>
    <name evidence="5" type="primary">LOC106779276</name>
</gene>
<dbReference type="Gene3D" id="3.30.530.20">
    <property type="match status" value="1"/>
</dbReference>
<dbReference type="Gene3D" id="3.40.50.2000">
    <property type="entry name" value="Glycogen Phosphorylase B"/>
    <property type="match status" value="2"/>
</dbReference>
<dbReference type="Proteomes" id="UP000087766">
    <property type="component" value="Unplaced"/>
</dbReference>
<reference evidence="5" key="1">
    <citation type="submission" date="2025-08" db="UniProtKB">
        <authorList>
            <consortium name="RefSeq"/>
        </authorList>
    </citation>
    <scope>IDENTIFICATION</scope>
    <source>
        <tissue evidence="5">Leaf</tissue>
    </source>
</reference>
<dbReference type="OrthoDB" id="5835829at2759"/>
<keyword evidence="2" id="KW-0328">Glycosyltransferase</keyword>
<dbReference type="AlphaFoldDB" id="A0A1S3VWV2"/>
<dbReference type="FunFam" id="3.40.50.2000:FF:000027">
    <property type="entry name" value="Glycosyltransferase"/>
    <property type="match status" value="1"/>
</dbReference>
<keyword evidence="4" id="KW-1185">Reference proteome</keyword>
<dbReference type="FunFam" id="3.40.50.2000:FF:000065">
    <property type="entry name" value="Glycosyltransferase"/>
    <property type="match status" value="1"/>
</dbReference>
<dbReference type="CDD" id="cd03784">
    <property type="entry name" value="GT1_Gtf-like"/>
    <property type="match status" value="1"/>
</dbReference>
<dbReference type="PANTHER" id="PTHR11926:SF1188">
    <property type="entry name" value="FAMILY PROTEIN, PUTATIVE-RELATED"/>
    <property type="match status" value="1"/>
</dbReference>
<keyword evidence="3" id="KW-0808">Transferase</keyword>
<dbReference type="GO" id="GO:0080043">
    <property type="term" value="F:quercetin 3-O-glucosyltransferase activity"/>
    <property type="evidence" value="ECO:0007669"/>
    <property type="project" value="TreeGrafter"/>
</dbReference>
<name>A0A1S3VWV2_VIGRR</name>
<accession>A0A1S3VWV2</accession>
<evidence type="ECO:0000256" key="3">
    <source>
        <dbReference type="ARBA" id="ARBA00022679"/>
    </source>
</evidence>
<dbReference type="InterPro" id="IPR023393">
    <property type="entry name" value="START-like_dom_sf"/>
</dbReference>
<protein>
    <submittedName>
        <fullName evidence="5">7-deoxyloganetin glucosyltransferase-like</fullName>
    </submittedName>
</protein>
<organism evidence="4 5">
    <name type="scientific">Vigna radiata var. radiata</name>
    <name type="common">Mung bean</name>
    <name type="synonym">Phaseolus aureus</name>
    <dbReference type="NCBI Taxonomy" id="3916"/>
    <lineage>
        <taxon>Eukaryota</taxon>
        <taxon>Viridiplantae</taxon>
        <taxon>Streptophyta</taxon>
        <taxon>Embryophyta</taxon>
        <taxon>Tracheophyta</taxon>
        <taxon>Spermatophyta</taxon>
        <taxon>Magnoliopsida</taxon>
        <taxon>eudicotyledons</taxon>
        <taxon>Gunneridae</taxon>
        <taxon>Pentapetalae</taxon>
        <taxon>rosids</taxon>
        <taxon>fabids</taxon>
        <taxon>Fabales</taxon>
        <taxon>Fabaceae</taxon>
        <taxon>Papilionoideae</taxon>
        <taxon>50 kb inversion clade</taxon>
        <taxon>NPAAA clade</taxon>
        <taxon>indigoferoid/millettioid clade</taxon>
        <taxon>Phaseoleae</taxon>
        <taxon>Vigna</taxon>
    </lineage>
</organism>
<dbReference type="GO" id="GO:0080044">
    <property type="term" value="F:quercetin 7-O-glucosyltransferase activity"/>
    <property type="evidence" value="ECO:0007669"/>
    <property type="project" value="TreeGrafter"/>
</dbReference>
<proteinExistence type="inferred from homology"/>
<sequence length="570" mass="64087">MEKGESFASTSELDSDDNHHTYLIDSGQCSSFLAHHIQASPEVVWSADYRFDKATDLKIPSTMVVMLRSYLTFPPLSRDKHETSTIEWAVARNDNGFVPLPLPVQGHINPLFRLAKLLHLRGFHITFVHTDYNYKRLLNSRALKALHVLPDFHFETIPDGLPLTHDAANVTQDIVSLGKSVRENFLLPFLELLVKLNDSAIAGLIPPVTGLVSDFCLTFTTQAAQELALLILLFSPSSATCLLCGVNFRTLSHKGLIPLKDESYLTNRYLDTKLDWIPGLKNFRLKDLPDFIRTTDPNNFMLKYVIDIAENVLKVSAIVINTSDELESEALRAFSSMIPSVYPIGPFPSFLNQSPESHLESLGSNLWKEDTECLEWLKSKEPNSAVYVNFGSITIMTPEKLLEFAWGLANSKRPFLWIIRPDLVIGGSMILSSEFANEISDRGLIASWCPQEQVLNHPSIGGFLTHCGWNSTFESVCAGVPMLCWQVSTDQPINCRSICSEWGIGIEINTDVKRKEVEKNVNELMSGEKGKEMRQKVMQLKKKVEEETRSSGLSYMNLDKVISEVFLKQT</sequence>
<dbReference type="GeneID" id="106779276"/>
<dbReference type="InterPro" id="IPR002213">
    <property type="entry name" value="UDP_glucos_trans"/>
</dbReference>
<evidence type="ECO:0000313" key="5">
    <source>
        <dbReference type="RefSeq" id="XP_014522843.1"/>
    </source>
</evidence>
<dbReference type="PANTHER" id="PTHR11926">
    <property type="entry name" value="GLUCOSYL/GLUCURONOSYL TRANSFERASES"/>
    <property type="match status" value="1"/>
</dbReference>